<keyword evidence="2" id="KW-0804">Transcription</keyword>
<feature type="compositionally biased region" description="Low complexity" evidence="3">
    <location>
        <begin position="315"/>
        <end position="330"/>
    </location>
</feature>
<dbReference type="Pfam" id="PF01476">
    <property type="entry name" value="LysM"/>
    <property type="match status" value="1"/>
</dbReference>
<dbReference type="Gene3D" id="1.10.10.10">
    <property type="entry name" value="Winged helix-like DNA-binding domain superfamily/Winged helix DNA-binding domain"/>
    <property type="match status" value="1"/>
</dbReference>
<keyword evidence="4" id="KW-1133">Transmembrane helix</keyword>
<evidence type="ECO:0000256" key="4">
    <source>
        <dbReference type="SAM" id="Phobius"/>
    </source>
</evidence>
<dbReference type="Proteomes" id="UP000612282">
    <property type="component" value="Unassembled WGS sequence"/>
</dbReference>
<dbReference type="InterPro" id="IPR036779">
    <property type="entry name" value="LysM_dom_sf"/>
</dbReference>
<dbReference type="InterPro" id="IPR051677">
    <property type="entry name" value="AfsR-DnrI-RedD_regulator"/>
</dbReference>
<dbReference type="InterPro" id="IPR011990">
    <property type="entry name" value="TPR-like_helical_dom_sf"/>
</dbReference>
<dbReference type="Pfam" id="PF03704">
    <property type="entry name" value="BTAD"/>
    <property type="match status" value="1"/>
</dbReference>
<evidence type="ECO:0000256" key="1">
    <source>
        <dbReference type="ARBA" id="ARBA00023015"/>
    </source>
</evidence>
<name>A0ABQ3XP55_9ACTN</name>
<dbReference type="InterPro" id="IPR018392">
    <property type="entry name" value="LysM"/>
</dbReference>
<dbReference type="CDD" id="cd00118">
    <property type="entry name" value="LysM"/>
    <property type="match status" value="1"/>
</dbReference>
<dbReference type="SUPFAM" id="SSF48452">
    <property type="entry name" value="TPR-like"/>
    <property type="match status" value="1"/>
</dbReference>
<proteinExistence type="predicted"/>
<evidence type="ECO:0000313" key="6">
    <source>
        <dbReference type="EMBL" id="GID60202.1"/>
    </source>
</evidence>
<dbReference type="SMART" id="SM00257">
    <property type="entry name" value="LysM"/>
    <property type="match status" value="1"/>
</dbReference>
<keyword evidence="4" id="KW-0812">Transmembrane</keyword>
<comment type="caution">
    <text evidence="6">The sequence shown here is derived from an EMBL/GenBank/DDBJ whole genome shotgun (WGS) entry which is preliminary data.</text>
</comment>
<sequence length="894" mass="95596">MNVVAIGGDLPVKVGTREPQGERITLAEGSTTDDEVQRKAAAYARQPTVWAAAPQPERGPGAVRRTLDLIRIATGVLVLAIVPPVVLTLVFGNPAGLIPSGEQFTEFRAANLAWHIPDLVVHTVAAVLWLCWLATAVLLVGSLLSLAGGWRLPRWRLPAPVHRMLFGLAGTAVVAVVTTPHGGGSAPAPAVASAGTTDLQQGTVTVLVGEERFSYRVKRGDSLSKIARKWLGDADRWPEICRLNRHQHQAGGARLTDCDLIRPGWQLRLPDDARQPGAGTEPERRVPAPRPPVAAPADPPVTAPSPPPSSPPPSTSATPSATASPQPSTSDDGIHLPSGTVVTWTLAAAISTVVALLWRQRSRRRIATGSSIELPAPRLPEPVDTIHRHARHRPGTPTTTVLPARPIGFDGPGTPGAVRGLILAALTTGAPDDPDHRAEVVIDRATCTDLFGPGLTGWPRLHITADFTDTINTVDARILHRARILEEHNLDTLAAVRDTAPAEEALPPILLIATATDASAEHARITLRLGTELDITAALIGPWRDGTTHQITADGHTTAQDGHSPLLPEQVDVLDRGDALALLATIREAHTGQTATTEPSQPEWPDPSQLEPVTQPVEQNTGEPTAEPGTVAPVRIRVLGAPRIDGITRPGNNLRAKAAELAVFLACHPDGADTDTIGEHLLGDVRLRQAKQQVHTNASNLRHVLARAGGLNPGGYLLKRGTTSRYRFDTATVTVDLWQLRDLLQRARLTPAPDRTDLLQQACDLYTAPLADGHDYEWIDPHREAVRRWASEAHLLLAEDLLAATPQKAVDILAKAITLDPYREDLYQAAMRAHHALGDSDGIRTVLRALTKALTDLDAEPDPKTIDLANQLRAGLMRPGRASGQNAPLPNSGH</sequence>
<evidence type="ECO:0000256" key="3">
    <source>
        <dbReference type="SAM" id="MobiDB-lite"/>
    </source>
</evidence>
<dbReference type="PANTHER" id="PTHR35807">
    <property type="entry name" value="TRANSCRIPTIONAL REGULATOR REDD-RELATED"/>
    <property type="match status" value="1"/>
</dbReference>
<organism evidence="6 7">
    <name type="scientific">Actinoplanes couchii</name>
    <dbReference type="NCBI Taxonomy" id="403638"/>
    <lineage>
        <taxon>Bacteria</taxon>
        <taxon>Bacillati</taxon>
        <taxon>Actinomycetota</taxon>
        <taxon>Actinomycetes</taxon>
        <taxon>Micromonosporales</taxon>
        <taxon>Micromonosporaceae</taxon>
        <taxon>Actinoplanes</taxon>
    </lineage>
</organism>
<accession>A0ABQ3XP55</accession>
<feature type="compositionally biased region" description="Pro residues" evidence="3">
    <location>
        <begin position="288"/>
        <end position="314"/>
    </location>
</feature>
<gene>
    <name evidence="6" type="ORF">Aco03nite_086060</name>
</gene>
<evidence type="ECO:0000313" key="7">
    <source>
        <dbReference type="Proteomes" id="UP000612282"/>
    </source>
</evidence>
<feature type="region of interest" description="Disordered" evidence="3">
    <location>
        <begin position="268"/>
        <end position="335"/>
    </location>
</feature>
<reference evidence="6 7" key="1">
    <citation type="submission" date="2021-01" db="EMBL/GenBank/DDBJ databases">
        <title>Whole genome shotgun sequence of Actinoplanes couchii NBRC 106145.</title>
        <authorList>
            <person name="Komaki H."/>
            <person name="Tamura T."/>
        </authorList>
    </citation>
    <scope>NUCLEOTIDE SEQUENCE [LARGE SCALE GENOMIC DNA]</scope>
    <source>
        <strain evidence="6 7">NBRC 106145</strain>
    </source>
</reference>
<dbReference type="InterPro" id="IPR005158">
    <property type="entry name" value="BTAD"/>
</dbReference>
<feature type="transmembrane region" description="Helical" evidence="4">
    <location>
        <begin position="69"/>
        <end position="91"/>
    </location>
</feature>
<dbReference type="PANTHER" id="PTHR35807:SF1">
    <property type="entry name" value="TRANSCRIPTIONAL REGULATOR REDD"/>
    <property type="match status" value="1"/>
</dbReference>
<feature type="domain" description="LysM" evidence="5">
    <location>
        <begin position="213"/>
        <end position="269"/>
    </location>
</feature>
<protein>
    <recommendedName>
        <fullName evidence="5">LysM domain-containing protein</fullName>
    </recommendedName>
</protein>
<dbReference type="InterPro" id="IPR036388">
    <property type="entry name" value="WH-like_DNA-bd_sf"/>
</dbReference>
<dbReference type="Gene3D" id="3.10.350.10">
    <property type="entry name" value="LysM domain"/>
    <property type="match status" value="1"/>
</dbReference>
<feature type="compositionally biased region" description="Polar residues" evidence="3">
    <location>
        <begin position="591"/>
        <end position="600"/>
    </location>
</feature>
<feature type="transmembrane region" description="Helical" evidence="4">
    <location>
        <begin position="127"/>
        <end position="152"/>
    </location>
</feature>
<keyword evidence="1" id="KW-0805">Transcription regulation</keyword>
<keyword evidence="7" id="KW-1185">Reference proteome</keyword>
<feature type="region of interest" description="Disordered" evidence="3">
    <location>
        <begin position="591"/>
        <end position="628"/>
    </location>
</feature>
<evidence type="ECO:0000259" key="5">
    <source>
        <dbReference type="PROSITE" id="PS51782"/>
    </source>
</evidence>
<dbReference type="Gene3D" id="1.25.40.10">
    <property type="entry name" value="Tetratricopeptide repeat domain"/>
    <property type="match status" value="1"/>
</dbReference>
<feature type="transmembrane region" description="Helical" evidence="4">
    <location>
        <begin position="164"/>
        <end position="183"/>
    </location>
</feature>
<evidence type="ECO:0000256" key="2">
    <source>
        <dbReference type="ARBA" id="ARBA00023163"/>
    </source>
</evidence>
<keyword evidence="4" id="KW-0472">Membrane</keyword>
<dbReference type="EMBL" id="BOMG01000105">
    <property type="protein sequence ID" value="GID60202.1"/>
    <property type="molecule type" value="Genomic_DNA"/>
</dbReference>
<dbReference type="SMART" id="SM01043">
    <property type="entry name" value="BTAD"/>
    <property type="match status" value="1"/>
</dbReference>
<dbReference type="PROSITE" id="PS51782">
    <property type="entry name" value="LYSM"/>
    <property type="match status" value="1"/>
</dbReference>